<reference evidence="8" key="1">
    <citation type="submission" date="2017-08" db="EMBL/GenBank/DDBJ databases">
        <authorList>
            <person name="Varghese N."/>
            <person name="Submissions S."/>
        </authorList>
    </citation>
    <scope>NUCLEOTIDE SEQUENCE [LARGE SCALE GENOMIC DNA]</scope>
    <source>
        <strain evidence="8">AP-Melu-1000-B4</strain>
    </source>
</reference>
<feature type="transmembrane region" description="Helical" evidence="5">
    <location>
        <begin position="83"/>
        <end position="99"/>
    </location>
</feature>
<dbReference type="GO" id="GO:0016020">
    <property type="term" value="C:membrane"/>
    <property type="evidence" value="ECO:0007669"/>
    <property type="project" value="UniProtKB-SubCell"/>
</dbReference>
<evidence type="ECO:0000256" key="1">
    <source>
        <dbReference type="ARBA" id="ARBA00004141"/>
    </source>
</evidence>
<evidence type="ECO:0000259" key="6">
    <source>
        <dbReference type="Pfam" id="PF04932"/>
    </source>
</evidence>
<evidence type="ECO:0000313" key="8">
    <source>
        <dbReference type="Proteomes" id="UP000218069"/>
    </source>
</evidence>
<evidence type="ECO:0000256" key="2">
    <source>
        <dbReference type="ARBA" id="ARBA00022692"/>
    </source>
</evidence>
<feature type="transmembrane region" description="Helical" evidence="5">
    <location>
        <begin position="31"/>
        <end position="47"/>
    </location>
</feature>
<evidence type="ECO:0000256" key="5">
    <source>
        <dbReference type="SAM" id="Phobius"/>
    </source>
</evidence>
<feature type="transmembrane region" description="Helical" evidence="5">
    <location>
        <begin position="7"/>
        <end position="25"/>
    </location>
</feature>
<dbReference type="AlphaFoldDB" id="A0A240E3W6"/>
<feature type="domain" description="O-antigen ligase-related" evidence="6">
    <location>
        <begin position="210"/>
        <end position="362"/>
    </location>
</feature>
<dbReference type="PANTHER" id="PTHR37422:SF13">
    <property type="entry name" value="LIPOPOLYSACCHARIDE BIOSYNTHESIS PROTEIN PA4999-RELATED"/>
    <property type="match status" value="1"/>
</dbReference>
<feature type="transmembrane region" description="Helical" evidence="5">
    <location>
        <begin position="256"/>
        <end position="276"/>
    </location>
</feature>
<dbReference type="GO" id="GO:0016874">
    <property type="term" value="F:ligase activity"/>
    <property type="evidence" value="ECO:0007669"/>
    <property type="project" value="UniProtKB-KW"/>
</dbReference>
<dbReference type="RefSeq" id="WP_096674836.1">
    <property type="nucleotide sequence ID" value="NZ_OANS01000007.1"/>
</dbReference>
<accession>A0A240E3W6</accession>
<keyword evidence="2 5" id="KW-0812">Transmembrane</keyword>
<sequence>MELTKKLYILLIISIGLSTISIGFIGGVFLRIWEVLLLLILIIRLAHLRKFSLSIRIPIFILILFYIQIFLSCFNSLDAQLSLKRLIYVSLMIILCIFISNKNNNLYYKSFIKTIILSGVFFSIIGLFDLFAYKNSPVIYHLIHQFDNSQQILINNASGLDLYNSLLRSRGFFSESNEFSLYLIMPFGFILAMFSVKKLRRPIKFFLILSAVILIMTQISTLSRGGILAYIAEIITLMIVVNIWKINDLSHRDPLFFKKLMQLVIIFLMVGIIFLLNNEIKNLISTMLDRIITTNTGEDWTTDIRLANYLKAIQVNLTSPGSFFIGIGIGALGSSLVNESTTTNQFLDIMVETGVIGLFLYLSMIFFLIKRSYYFFSNRSLKISDNHLVFMTGSFLTFIGLLVSGMTYPTHMLFFSWMTIGFLISSTSIFSE</sequence>
<dbReference type="InterPro" id="IPR051533">
    <property type="entry name" value="WaaL-like"/>
</dbReference>
<keyword evidence="8" id="KW-1185">Reference proteome</keyword>
<dbReference type="Pfam" id="PF04932">
    <property type="entry name" value="Wzy_C"/>
    <property type="match status" value="1"/>
</dbReference>
<dbReference type="EMBL" id="OANS01000007">
    <property type="protein sequence ID" value="SNX29604.1"/>
    <property type="molecule type" value="Genomic_DNA"/>
</dbReference>
<feature type="transmembrane region" description="Helical" evidence="5">
    <location>
        <begin position="349"/>
        <end position="368"/>
    </location>
</feature>
<keyword evidence="3 5" id="KW-1133">Transmembrane helix</keyword>
<evidence type="ECO:0000256" key="4">
    <source>
        <dbReference type="ARBA" id="ARBA00023136"/>
    </source>
</evidence>
<feature type="transmembrane region" description="Helical" evidence="5">
    <location>
        <begin position="203"/>
        <end position="221"/>
    </location>
</feature>
<dbReference type="InterPro" id="IPR007016">
    <property type="entry name" value="O-antigen_ligase-rel_domated"/>
</dbReference>
<evidence type="ECO:0000313" key="7">
    <source>
        <dbReference type="EMBL" id="SNX29604.1"/>
    </source>
</evidence>
<proteinExistence type="predicted"/>
<keyword evidence="7" id="KW-0436">Ligase</keyword>
<dbReference type="PANTHER" id="PTHR37422">
    <property type="entry name" value="TEICHURONIC ACID BIOSYNTHESIS PROTEIN TUAE"/>
    <property type="match status" value="1"/>
</dbReference>
<gene>
    <name evidence="7" type="ORF">SAMN06295945_1984</name>
</gene>
<comment type="subcellular location">
    <subcellularLocation>
        <location evidence="1">Membrane</location>
        <topology evidence="1">Multi-pass membrane protein</topology>
    </subcellularLocation>
</comment>
<protein>
    <submittedName>
        <fullName evidence="7">O-antigen ligase like membrane protein</fullName>
    </submittedName>
</protein>
<feature type="transmembrane region" description="Helical" evidence="5">
    <location>
        <begin position="111"/>
        <end position="133"/>
    </location>
</feature>
<feature type="transmembrane region" description="Helical" evidence="5">
    <location>
        <begin position="179"/>
        <end position="196"/>
    </location>
</feature>
<feature type="transmembrane region" description="Helical" evidence="5">
    <location>
        <begin position="388"/>
        <end position="408"/>
    </location>
</feature>
<evidence type="ECO:0000256" key="3">
    <source>
        <dbReference type="ARBA" id="ARBA00022989"/>
    </source>
</evidence>
<feature type="transmembrane region" description="Helical" evidence="5">
    <location>
        <begin position="414"/>
        <end position="431"/>
    </location>
</feature>
<dbReference type="Proteomes" id="UP000218069">
    <property type="component" value="Unassembled WGS sequence"/>
</dbReference>
<keyword evidence="4 5" id="KW-0472">Membrane</keyword>
<organism evidence="7 8">
    <name type="scientific">Polynucleobacter meluiroseus</name>
    <dbReference type="NCBI Taxonomy" id="1938814"/>
    <lineage>
        <taxon>Bacteria</taxon>
        <taxon>Pseudomonadati</taxon>
        <taxon>Pseudomonadota</taxon>
        <taxon>Betaproteobacteria</taxon>
        <taxon>Burkholderiales</taxon>
        <taxon>Burkholderiaceae</taxon>
        <taxon>Polynucleobacter</taxon>
    </lineage>
</organism>
<name>A0A240E3W6_9BURK</name>
<feature type="transmembrane region" description="Helical" evidence="5">
    <location>
        <begin position="59"/>
        <end position="77"/>
    </location>
</feature>